<proteinExistence type="predicted"/>
<accession>A0A2X1PMV2</accession>
<keyword evidence="5" id="KW-0472">Membrane</keyword>
<evidence type="ECO:0000256" key="2">
    <source>
        <dbReference type="ARBA" id="ARBA00022519"/>
    </source>
</evidence>
<dbReference type="InterPro" id="IPR010664">
    <property type="entry name" value="LipoPS_assembly_LptC-rel"/>
</dbReference>
<evidence type="ECO:0000256" key="4">
    <source>
        <dbReference type="ARBA" id="ARBA00022989"/>
    </source>
</evidence>
<dbReference type="PANTHER" id="PTHR37481:SF1">
    <property type="entry name" value="LIPOPOLYSACCHARIDE EXPORT SYSTEM PROTEIN LPTC"/>
    <property type="match status" value="1"/>
</dbReference>
<dbReference type="InterPro" id="IPR052363">
    <property type="entry name" value="LPS_export_LptC"/>
</dbReference>
<evidence type="ECO:0000256" key="1">
    <source>
        <dbReference type="ARBA" id="ARBA00022475"/>
    </source>
</evidence>
<evidence type="ECO:0000313" key="6">
    <source>
        <dbReference type="EMBL" id="SPX42931.1"/>
    </source>
</evidence>
<dbReference type="GO" id="GO:0017089">
    <property type="term" value="F:glycolipid transfer activity"/>
    <property type="evidence" value="ECO:0007669"/>
    <property type="project" value="TreeGrafter"/>
</dbReference>
<evidence type="ECO:0000256" key="5">
    <source>
        <dbReference type="ARBA" id="ARBA00023136"/>
    </source>
</evidence>
<keyword evidence="2" id="KW-0997">Cell inner membrane</keyword>
<evidence type="ECO:0000256" key="3">
    <source>
        <dbReference type="ARBA" id="ARBA00022692"/>
    </source>
</evidence>
<dbReference type="Proteomes" id="UP000249936">
    <property type="component" value="Unassembled WGS sequence"/>
</dbReference>
<dbReference type="FunFam" id="2.60.450.10:FF:000022">
    <property type="entry name" value="Lipopolysaccharide export system protein LptC"/>
    <property type="match status" value="1"/>
</dbReference>
<sequence length="150" mass="17100">MVKNNMLALSDKIEHYTVNEQTLFTAPLVYLYPTTSNEKEEEKNANQNVDFFSTQSWKLSANQARLTKDQILYLEGNVVAQNLTSDSRLQRIETESAVVNLKTQDMTSETQVKIKGKNFSSTGLKLVGNLRQQVATLKEQVKTYYEVSKQ</sequence>
<dbReference type="Gene3D" id="2.60.450.10">
    <property type="entry name" value="Lipopolysaccharide (LPS) transport protein A like domain"/>
    <property type="match status" value="1"/>
</dbReference>
<dbReference type="EMBL" id="UASK01000010">
    <property type="protein sequence ID" value="SPX42931.1"/>
    <property type="molecule type" value="Genomic_DNA"/>
</dbReference>
<dbReference type="GO" id="GO:0005886">
    <property type="term" value="C:plasma membrane"/>
    <property type="evidence" value="ECO:0007669"/>
    <property type="project" value="InterPro"/>
</dbReference>
<evidence type="ECO:0000313" key="7">
    <source>
        <dbReference type="Proteomes" id="UP000249936"/>
    </source>
</evidence>
<name>A0A2X1PMV2_HAEIF</name>
<organism evidence="6 7">
    <name type="scientific">Haemophilus influenzae</name>
    <dbReference type="NCBI Taxonomy" id="727"/>
    <lineage>
        <taxon>Bacteria</taxon>
        <taxon>Pseudomonadati</taxon>
        <taxon>Pseudomonadota</taxon>
        <taxon>Gammaproteobacteria</taxon>
        <taxon>Pasteurellales</taxon>
        <taxon>Pasteurellaceae</taxon>
        <taxon>Haemophilus</taxon>
    </lineage>
</organism>
<keyword evidence="4" id="KW-1133">Transmembrane helix</keyword>
<dbReference type="InterPro" id="IPR026265">
    <property type="entry name" value="LptC"/>
</dbReference>
<dbReference type="GO" id="GO:0030288">
    <property type="term" value="C:outer membrane-bounded periplasmic space"/>
    <property type="evidence" value="ECO:0007669"/>
    <property type="project" value="TreeGrafter"/>
</dbReference>
<dbReference type="PIRSF" id="PIRSF028513">
    <property type="entry name" value="LptC"/>
    <property type="match status" value="1"/>
</dbReference>
<reference evidence="6 7" key="1">
    <citation type="submission" date="2018-06" db="EMBL/GenBank/DDBJ databases">
        <authorList>
            <consortium name="Pathogen Informatics"/>
            <person name="Doyle S."/>
        </authorList>
    </citation>
    <scope>NUCLEOTIDE SEQUENCE [LARGE SCALE GENOMIC DNA]</scope>
    <source>
        <strain evidence="6 7">NCTC11872</strain>
    </source>
</reference>
<gene>
    <name evidence="6" type="primary">lptC</name>
    <name evidence="6" type="ORF">NCTC11872_02579</name>
</gene>
<dbReference type="NCBIfam" id="TIGR04409">
    <property type="entry name" value="LptC_YrbK"/>
    <property type="match status" value="1"/>
</dbReference>
<protein>
    <submittedName>
        <fullName evidence="6">Lipooligosaccharide transporter, accessory protein LptC</fullName>
    </submittedName>
</protein>
<dbReference type="Pfam" id="PF06835">
    <property type="entry name" value="LptC"/>
    <property type="match status" value="1"/>
</dbReference>
<keyword evidence="1" id="KW-1003">Cell membrane</keyword>
<dbReference type="AlphaFoldDB" id="A0A2X1PMV2"/>
<dbReference type="GO" id="GO:0015221">
    <property type="term" value="F:lipopolysaccharide transmembrane transporter activity"/>
    <property type="evidence" value="ECO:0007669"/>
    <property type="project" value="InterPro"/>
</dbReference>
<dbReference type="PANTHER" id="PTHR37481">
    <property type="entry name" value="LIPOPOLYSACCHARIDE EXPORT SYSTEM PROTEIN LPTC"/>
    <property type="match status" value="1"/>
</dbReference>
<keyword evidence="3" id="KW-0812">Transmembrane</keyword>